<dbReference type="AlphaFoldDB" id="A0A9Q1H533"/>
<gene>
    <name evidence="1" type="ORF">HOLleu_23896</name>
</gene>
<protein>
    <submittedName>
        <fullName evidence="1">Uncharacterized protein</fullName>
    </submittedName>
</protein>
<organism evidence="1 2">
    <name type="scientific">Holothuria leucospilota</name>
    <name type="common">Black long sea cucumber</name>
    <name type="synonym">Mertensiothuria leucospilota</name>
    <dbReference type="NCBI Taxonomy" id="206669"/>
    <lineage>
        <taxon>Eukaryota</taxon>
        <taxon>Metazoa</taxon>
        <taxon>Echinodermata</taxon>
        <taxon>Eleutherozoa</taxon>
        <taxon>Echinozoa</taxon>
        <taxon>Holothuroidea</taxon>
        <taxon>Aspidochirotacea</taxon>
        <taxon>Aspidochirotida</taxon>
        <taxon>Holothuriidae</taxon>
        <taxon>Holothuria</taxon>
    </lineage>
</organism>
<reference evidence="1" key="1">
    <citation type="submission" date="2021-10" db="EMBL/GenBank/DDBJ databases">
        <title>Tropical sea cucumber genome reveals ecological adaptation and Cuvierian tubules defense mechanism.</title>
        <authorList>
            <person name="Chen T."/>
        </authorList>
    </citation>
    <scope>NUCLEOTIDE SEQUENCE</scope>
    <source>
        <strain evidence="1">Nanhai2018</strain>
        <tissue evidence="1">Muscle</tissue>
    </source>
</reference>
<name>A0A9Q1H533_HOLLE</name>
<accession>A0A9Q1H533</accession>
<evidence type="ECO:0000313" key="2">
    <source>
        <dbReference type="Proteomes" id="UP001152320"/>
    </source>
</evidence>
<comment type="caution">
    <text evidence="1">The sequence shown here is derived from an EMBL/GenBank/DDBJ whole genome shotgun (WGS) entry which is preliminary data.</text>
</comment>
<evidence type="ECO:0000313" key="1">
    <source>
        <dbReference type="EMBL" id="KAJ8033599.1"/>
    </source>
</evidence>
<proteinExistence type="predicted"/>
<sequence length="54" mass="6218">MTIFHKIAGLYHVRSRTVSLTYVCINSNTNWKKYAVPISVQLFKLLKCLSVLSM</sequence>
<dbReference type="EMBL" id="JAIZAY010000011">
    <property type="protein sequence ID" value="KAJ8033599.1"/>
    <property type="molecule type" value="Genomic_DNA"/>
</dbReference>
<dbReference type="Proteomes" id="UP001152320">
    <property type="component" value="Chromosome 11"/>
</dbReference>
<keyword evidence="2" id="KW-1185">Reference proteome</keyword>